<dbReference type="InterPro" id="IPR037944">
    <property type="entry name" value="PRX5-like"/>
</dbReference>
<dbReference type="InterPro" id="IPR013740">
    <property type="entry name" value="Redoxin"/>
</dbReference>
<dbReference type="EC" id="1.11.1.25" evidence="3 9"/>
<dbReference type="FunFam" id="3.40.30.10:FF:000020">
    <property type="entry name" value="Peroxiredoxin"/>
    <property type="match status" value="1"/>
</dbReference>
<comment type="caution">
    <text evidence="11">The sequence shown here is derived from an EMBL/GenBank/DDBJ whole genome shotgun (WGS) entry which is preliminary data.</text>
</comment>
<dbReference type="SUPFAM" id="SSF52833">
    <property type="entry name" value="Thioredoxin-like"/>
    <property type="match status" value="1"/>
</dbReference>
<evidence type="ECO:0000256" key="1">
    <source>
        <dbReference type="ARBA" id="ARBA00001711"/>
    </source>
</evidence>
<evidence type="ECO:0000313" key="11">
    <source>
        <dbReference type="EMBL" id="KAK2076404.1"/>
    </source>
</evidence>
<dbReference type="GO" id="GO:0005739">
    <property type="term" value="C:mitochondrion"/>
    <property type="evidence" value="ECO:0007669"/>
    <property type="project" value="TreeGrafter"/>
</dbReference>
<keyword evidence="7 9" id="KW-0676">Redox-active center</keyword>
<dbReference type="InterPro" id="IPR013766">
    <property type="entry name" value="Thioredoxin_domain"/>
</dbReference>
<feature type="domain" description="Thioredoxin" evidence="10">
    <location>
        <begin position="2"/>
        <end position="161"/>
    </location>
</feature>
<dbReference type="GO" id="GO:0042744">
    <property type="term" value="P:hydrogen peroxide catabolic process"/>
    <property type="evidence" value="ECO:0007669"/>
    <property type="project" value="TreeGrafter"/>
</dbReference>
<gene>
    <name evidence="11" type="ORF">QBZ16_000929</name>
</gene>
<keyword evidence="4 9" id="KW-0575">Peroxidase</keyword>
<evidence type="ECO:0000256" key="2">
    <source>
        <dbReference type="ARBA" id="ARBA00010505"/>
    </source>
</evidence>
<dbReference type="Gene3D" id="3.40.30.10">
    <property type="entry name" value="Glutaredoxin"/>
    <property type="match status" value="1"/>
</dbReference>
<proteinExistence type="inferred from homology"/>
<organism evidence="11 12">
    <name type="scientific">Prototheca wickerhamii</name>
    <dbReference type="NCBI Taxonomy" id="3111"/>
    <lineage>
        <taxon>Eukaryota</taxon>
        <taxon>Viridiplantae</taxon>
        <taxon>Chlorophyta</taxon>
        <taxon>core chlorophytes</taxon>
        <taxon>Trebouxiophyceae</taxon>
        <taxon>Chlorellales</taxon>
        <taxon>Chlorellaceae</taxon>
        <taxon>Prototheca</taxon>
    </lineage>
</organism>
<name>A0AAD9IFX5_PROWI</name>
<dbReference type="PROSITE" id="PS51352">
    <property type="entry name" value="THIOREDOXIN_2"/>
    <property type="match status" value="1"/>
</dbReference>
<evidence type="ECO:0000256" key="4">
    <source>
        <dbReference type="ARBA" id="ARBA00022559"/>
    </source>
</evidence>
<dbReference type="InterPro" id="IPR036249">
    <property type="entry name" value="Thioredoxin-like_sf"/>
</dbReference>
<comment type="catalytic activity">
    <reaction evidence="1">
        <text>[glutaredoxin]-dithiol + a hydroperoxide = [glutaredoxin]-disulfide + an alcohol + H2O</text>
        <dbReference type="Rhea" id="RHEA:62624"/>
        <dbReference type="Rhea" id="RHEA-COMP:10729"/>
        <dbReference type="Rhea" id="RHEA-COMP:10730"/>
        <dbReference type="ChEBI" id="CHEBI:15377"/>
        <dbReference type="ChEBI" id="CHEBI:29950"/>
        <dbReference type="ChEBI" id="CHEBI:30879"/>
        <dbReference type="ChEBI" id="CHEBI:35924"/>
        <dbReference type="ChEBI" id="CHEBI:50058"/>
        <dbReference type="EC" id="1.11.1.25"/>
    </reaction>
</comment>
<dbReference type="GO" id="GO:0045454">
    <property type="term" value="P:cell redox homeostasis"/>
    <property type="evidence" value="ECO:0007669"/>
    <property type="project" value="TreeGrafter"/>
</dbReference>
<evidence type="ECO:0000313" key="12">
    <source>
        <dbReference type="Proteomes" id="UP001255856"/>
    </source>
</evidence>
<comment type="function">
    <text evidence="9">Thiol-specific peroxidase that catalyzes the reduction of hydrogen peroxide and organic hydroperoxides to water and alcohols, respectively. Plays a role in cell protection against oxidative stress by detoxifying peroxides.</text>
</comment>
<dbReference type="Proteomes" id="UP001255856">
    <property type="component" value="Unassembled WGS sequence"/>
</dbReference>
<reference evidence="11" key="1">
    <citation type="submission" date="2021-01" db="EMBL/GenBank/DDBJ databases">
        <authorList>
            <person name="Eckstrom K.M.E."/>
        </authorList>
    </citation>
    <scope>NUCLEOTIDE SEQUENCE</scope>
    <source>
        <strain evidence="11">UVCC 0001</strain>
    </source>
</reference>
<keyword evidence="6 9" id="KW-0560">Oxidoreductase</keyword>
<evidence type="ECO:0000256" key="7">
    <source>
        <dbReference type="ARBA" id="ARBA00023284"/>
    </source>
</evidence>
<evidence type="ECO:0000256" key="3">
    <source>
        <dbReference type="ARBA" id="ARBA00013016"/>
    </source>
</evidence>
<sequence length="162" mass="16723">MPLVGDQLPDVQLATLGAEGPTKVPLRSLFEGKKGVLVGVPGAFTPGCTKTHLPGYVADYQKLKDAGAEVVAVLTVNDPFVAKAWADSAGAEGKVQVLADPAGEATKALGTEWDATAILGTVRSARFSAVIEDNVVKTFNLEDGGAMTCSLSNQIIAQLKDA</sequence>
<dbReference type="Pfam" id="PF08534">
    <property type="entry name" value="Redoxin"/>
    <property type="match status" value="1"/>
</dbReference>
<evidence type="ECO:0000256" key="8">
    <source>
        <dbReference type="PIRSR" id="PIRSR637944-1"/>
    </source>
</evidence>
<evidence type="ECO:0000256" key="6">
    <source>
        <dbReference type="ARBA" id="ARBA00023002"/>
    </source>
</evidence>
<dbReference type="AlphaFoldDB" id="A0AAD9IFX5"/>
<feature type="active site" description="Cysteine sulfenic acid (-SOH) intermediate" evidence="8">
    <location>
        <position position="48"/>
    </location>
</feature>
<dbReference type="CDD" id="cd03013">
    <property type="entry name" value="PRX5_like"/>
    <property type="match status" value="1"/>
</dbReference>
<dbReference type="EMBL" id="JASFZW010000010">
    <property type="protein sequence ID" value="KAK2076404.1"/>
    <property type="molecule type" value="Genomic_DNA"/>
</dbReference>
<keyword evidence="5 9" id="KW-0049">Antioxidant</keyword>
<dbReference type="GO" id="GO:0034599">
    <property type="term" value="P:cellular response to oxidative stress"/>
    <property type="evidence" value="ECO:0007669"/>
    <property type="project" value="InterPro"/>
</dbReference>
<protein>
    <recommendedName>
        <fullName evidence="3 9">Glutaredoxin-dependent peroxiredoxin</fullName>
        <ecNumber evidence="3 9">1.11.1.25</ecNumber>
    </recommendedName>
</protein>
<dbReference type="GO" id="GO:0008379">
    <property type="term" value="F:thioredoxin peroxidase activity"/>
    <property type="evidence" value="ECO:0007669"/>
    <property type="project" value="InterPro"/>
</dbReference>
<dbReference type="PANTHER" id="PTHR10430">
    <property type="entry name" value="PEROXIREDOXIN"/>
    <property type="match status" value="1"/>
</dbReference>
<comment type="similarity">
    <text evidence="2 9">Belongs to the peroxiredoxin family. Prx5 subfamily.</text>
</comment>
<evidence type="ECO:0000256" key="5">
    <source>
        <dbReference type="ARBA" id="ARBA00022862"/>
    </source>
</evidence>
<dbReference type="PANTHER" id="PTHR10430:SF16">
    <property type="entry name" value="PEROXIREDOXIN-5, MITOCHONDRIAL"/>
    <property type="match status" value="1"/>
</dbReference>
<evidence type="ECO:0000259" key="10">
    <source>
        <dbReference type="PROSITE" id="PS51352"/>
    </source>
</evidence>
<dbReference type="GO" id="GO:0005777">
    <property type="term" value="C:peroxisome"/>
    <property type="evidence" value="ECO:0007669"/>
    <property type="project" value="TreeGrafter"/>
</dbReference>
<accession>A0AAD9IFX5</accession>
<keyword evidence="12" id="KW-1185">Reference proteome</keyword>
<evidence type="ECO:0000256" key="9">
    <source>
        <dbReference type="RuleBase" id="RU366011"/>
    </source>
</evidence>